<keyword evidence="3" id="KW-1185">Reference proteome</keyword>
<name>N1J8G0_BLUG1</name>
<dbReference type="EMBL" id="CAUH01003090">
    <property type="protein sequence ID" value="CCU76840.1"/>
    <property type="molecule type" value="Genomic_DNA"/>
</dbReference>
<feature type="region of interest" description="Disordered" evidence="1">
    <location>
        <begin position="57"/>
        <end position="88"/>
    </location>
</feature>
<organism evidence="2 3">
    <name type="scientific">Blumeria graminis f. sp. hordei (strain DH14)</name>
    <name type="common">Barley powdery mildew</name>
    <name type="synonym">Oidium monilioides f. sp. hordei</name>
    <dbReference type="NCBI Taxonomy" id="546991"/>
    <lineage>
        <taxon>Eukaryota</taxon>
        <taxon>Fungi</taxon>
        <taxon>Dikarya</taxon>
        <taxon>Ascomycota</taxon>
        <taxon>Pezizomycotina</taxon>
        <taxon>Leotiomycetes</taxon>
        <taxon>Erysiphales</taxon>
        <taxon>Erysiphaceae</taxon>
        <taxon>Blumeria</taxon>
        <taxon>Blumeria hordei</taxon>
    </lineage>
</organism>
<dbReference type="Proteomes" id="UP000015441">
    <property type="component" value="Unassembled WGS sequence"/>
</dbReference>
<dbReference type="HOGENOM" id="CLU_2209570_0_0_1"/>
<dbReference type="InParanoid" id="N1J8G0"/>
<comment type="caution">
    <text evidence="2">The sequence shown here is derived from an EMBL/GenBank/DDBJ whole genome shotgun (WGS) entry which is preliminary data.</text>
</comment>
<gene>
    <name evidence="2" type="ORF">BGHDH14_bghG003090000001001</name>
</gene>
<feature type="compositionally biased region" description="Polar residues" evidence="1">
    <location>
        <begin position="67"/>
        <end position="76"/>
    </location>
</feature>
<evidence type="ECO:0000256" key="1">
    <source>
        <dbReference type="SAM" id="MobiDB-lite"/>
    </source>
</evidence>
<accession>N1J8G0</accession>
<proteinExistence type="predicted"/>
<evidence type="ECO:0000313" key="3">
    <source>
        <dbReference type="Proteomes" id="UP000015441"/>
    </source>
</evidence>
<dbReference type="AlphaFoldDB" id="N1J8G0"/>
<evidence type="ECO:0000313" key="2">
    <source>
        <dbReference type="EMBL" id="CCU76840.1"/>
    </source>
</evidence>
<protein>
    <submittedName>
        <fullName evidence="2">EKA-like protein</fullName>
    </submittedName>
</protein>
<reference evidence="2 3" key="1">
    <citation type="journal article" date="2010" name="Science">
        <title>Genome expansion and gene loss in powdery mildew fungi reveal tradeoffs in extreme parasitism.</title>
        <authorList>
            <person name="Spanu P.D."/>
            <person name="Abbott J.C."/>
            <person name="Amselem J."/>
            <person name="Burgis T.A."/>
            <person name="Soanes D.M."/>
            <person name="Stueber K."/>
            <person name="Ver Loren van Themaat E."/>
            <person name="Brown J.K.M."/>
            <person name="Butcher S.A."/>
            <person name="Gurr S.J."/>
            <person name="Lebrun M.-H."/>
            <person name="Ridout C.J."/>
            <person name="Schulze-Lefert P."/>
            <person name="Talbot N.J."/>
            <person name="Ahmadinejad N."/>
            <person name="Ametz C."/>
            <person name="Barton G.R."/>
            <person name="Benjdia M."/>
            <person name="Bidzinski P."/>
            <person name="Bindschedler L.V."/>
            <person name="Both M."/>
            <person name="Brewer M.T."/>
            <person name="Cadle-Davidson L."/>
            <person name="Cadle-Davidson M.M."/>
            <person name="Collemare J."/>
            <person name="Cramer R."/>
            <person name="Frenkel O."/>
            <person name="Godfrey D."/>
            <person name="Harriman J."/>
            <person name="Hoede C."/>
            <person name="King B.C."/>
            <person name="Klages S."/>
            <person name="Kleemann J."/>
            <person name="Knoll D."/>
            <person name="Koti P.S."/>
            <person name="Kreplak J."/>
            <person name="Lopez-Ruiz F.J."/>
            <person name="Lu X."/>
            <person name="Maekawa T."/>
            <person name="Mahanil S."/>
            <person name="Micali C."/>
            <person name="Milgroom M.G."/>
            <person name="Montana G."/>
            <person name="Noir S."/>
            <person name="O'Connell R.J."/>
            <person name="Oberhaensli S."/>
            <person name="Parlange F."/>
            <person name="Pedersen C."/>
            <person name="Quesneville H."/>
            <person name="Reinhardt R."/>
            <person name="Rott M."/>
            <person name="Sacristan S."/>
            <person name="Schmidt S.M."/>
            <person name="Schoen M."/>
            <person name="Skamnioti P."/>
            <person name="Sommer H."/>
            <person name="Stephens A."/>
            <person name="Takahara H."/>
            <person name="Thordal-Christensen H."/>
            <person name="Vigouroux M."/>
            <person name="Wessling R."/>
            <person name="Wicker T."/>
            <person name="Panstruga R."/>
        </authorList>
    </citation>
    <scope>NUCLEOTIDE SEQUENCE [LARGE SCALE GENOMIC DNA]</scope>
    <source>
        <strain evidence="2">DH14</strain>
    </source>
</reference>
<sequence length="88" mass="9718">MLPVRKERPNAMSDITIVRPRMGKASSKGKKKVLPTLSALDTDMIRSVEIVEEFPQSAPIPHGIGESSKSSPTISNRRIPLLQIQQLN</sequence>